<dbReference type="PANTHER" id="PTHR42780:SF1">
    <property type="entry name" value="ISOLEUCINE--TRNA LIGASE, CYTOPLASMIC"/>
    <property type="match status" value="1"/>
</dbReference>
<feature type="domain" description="Methionyl/Valyl/Leucyl/Isoleucyl-tRNA synthetase anticodon-binding" evidence="10">
    <location>
        <begin position="851"/>
        <end position="999"/>
    </location>
</feature>
<dbReference type="GO" id="GO:0002161">
    <property type="term" value="F:aminoacyl-tRNA deacylase activity"/>
    <property type="evidence" value="ECO:0007669"/>
    <property type="project" value="InterPro"/>
</dbReference>
<dbReference type="InterPro" id="IPR002300">
    <property type="entry name" value="aa-tRNA-synth_Ia"/>
</dbReference>
<evidence type="ECO:0000259" key="9">
    <source>
        <dbReference type="Pfam" id="PF04052"/>
    </source>
</evidence>
<dbReference type="GO" id="GO:0015031">
    <property type="term" value="P:protein transport"/>
    <property type="evidence" value="ECO:0007669"/>
    <property type="project" value="InterPro"/>
</dbReference>
<dbReference type="InterPro" id="IPR014729">
    <property type="entry name" value="Rossmann-like_a/b/a_fold"/>
</dbReference>
<dbReference type="GO" id="GO:0004822">
    <property type="term" value="F:isoleucine-tRNA ligase activity"/>
    <property type="evidence" value="ECO:0007669"/>
    <property type="project" value="UniProtKB-EC"/>
</dbReference>
<reference evidence="11" key="1">
    <citation type="journal article" date="2014" name="Genome Biol. Evol.">
        <title>Pangenome evidence for extensive interdomain horizontal transfer affecting lineage core and shell genes in uncultured planktonic thaumarchaeota and euryarchaeota.</title>
        <authorList>
            <person name="Deschamps P."/>
            <person name="Zivanovic Y."/>
            <person name="Moreira D."/>
            <person name="Rodriguez-Valera F."/>
            <person name="Lopez-Garcia P."/>
        </authorList>
    </citation>
    <scope>NUCLEOTIDE SEQUENCE</scope>
</reference>
<organism evidence="11">
    <name type="scientific">uncultured marine thaumarchaeote AD1000_06_A03</name>
    <dbReference type="NCBI Taxonomy" id="1455884"/>
    <lineage>
        <taxon>Archaea</taxon>
        <taxon>Nitrososphaerota</taxon>
        <taxon>environmental samples</taxon>
    </lineage>
</organism>
<dbReference type="InterPro" id="IPR007195">
    <property type="entry name" value="TolB_N"/>
</dbReference>
<gene>
    <name evidence="11" type="primary">IARS</name>
    <name evidence="11" type="synonym">ileS</name>
</gene>
<dbReference type="Pfam" id="PF07676">
    <property type="entry name" value="PD40"/>
    <property type="match status" value="2"/>
</dbReference>
<dbReference type="Gene3D" id="3.40.50.620">
    <property type="entry name" value="HUPs"/>
    <property type="match status" value="1"/>
</dbReference>
<keyword evidence="4" id="KW-0067">ATP-binding</keyword>
<evidence type="ECO:0000256" key="6">
    <source>
        <dbReference type="ARBA" id="ARBA00023146"/>
    </source>
</evidence>
<dbReference type="InterPro" id="IPR023586">
    <property type="entry name" value="Ile-tRNA-ligase_type2"/>
</dbReference>
<feature type="domain" description="Aminoacyl-tRNA synthetase class Ia" evidence="8">
    <location>
        <begin position="302"/>
        <end position="799"/>
    </location>
</feature>
<dbReference type="SUPFAM" id="SSF52964">
    <property type="entry name" value="TolB, N-terminal domain"/>
    <property type="match status" value="1"/>
</dbReference>
<evidence type="ECO:0000256" key="7">
    <source>
        <dbReference type="ARBA" id="ARBA00048359"/>
    </source>
</evidence>
<evidence type="ECO:0000259" key="8">
    <source>
        <dbReference type="Pfam" id="PF00133"/>
    </source>
</evidence>
<dbReference type="Pfam" id="PF00133">
    <property type="entry name" value="tRNA-synt_1"/>
    <property type="match status" value="1"/>
</dbReference>
<dbReference type="Gene3D" id="2.120.10.30">
    <property type="entry name" value="TolB, C-terminal domain"/>
    <property type="match status" value="1"/>
</dbReference>
<evidence type="ECO:0000256" key="3">
    <source>
        <dbReference type="ARBA" id="ARBA00022741"/>
    </source>
</evidence>
<accession>A0A075FLV3</accession>
<evidence type="ECO:0000256" key="1">
    <source>
        <dbReference type="ARBA" id="ARBA00013165"/>
    </source>
</evidence>
<dbReference type="SUPFAM" id="SSF52374">
    <property type="entry name" value="Nucleotidylyl transferase"/>
    <property type="match status" value="1"/>
</dbReference>
<dbReference type="EMBL" id="KF900317">
    <property type="protein sequence ID" value="AIE90722.1"/>
    <property type="molecule type" value="Genomic_DNA"/>
</dbReference>
<keyword evidence="5" id="KW-0648">Protein biosynthesis</keyword>
<proteinExistence type="predicted"/>
<comment type="catalytic activity">
    <reaction evidence="7">
        <text>tRNA(Ile) + L-isoleucine + ATP = L-isoleucyl-tRNA(Ile) + AMP + diphosphate</text>
        <dbReference type="Rhea" id="RHEA:11060"/>
        <dbReference type="Rhea" id="RHEA-COMP:9666"/>
        <dbReference type="Rhea" id="RHEA-COMP:9695"/>
        <dbReference type="ChEBI" id="CHEBI:30616"/>
        <dbReference type="ChEBI" id="CHEBI:33019"/>
        <dbReference type="ChEBI" id="CHEBI:58045"/>
        <dbReference type="ChEBI" id="CHEBI:78442"/>
        <dbReference type="ChEBI" id="CHEBI:78528"/>
        <dbReference type="ChEBI" id="CHEBI:456215"/>
        <dbReference type="EC" id="6.1.1.5"/>
    </reaction>
</comment>
<keyword evidence="6 11" id="KW-0030">Aminoacyl-tRNA synthetase</keyword>
<evidence type="ECO:0000256" key="5">
    <source>
        <dbReference type="ARBA" id="ARBA00022917"/>
    </source>
</evidence>
<dbReference type="SUPFAM" id="SSF50677">
    <property type="entry name" value="ValRS/IleRS/LeuRS editing domain"/>
    <property type="match status" value="1"/>
</dbReference>
<dbReference type="PRINTS" id="PR00984">
    <property type="entry name" value="TRNASYNTHILE"/>
</dbReference>
<evidence type="ECO:0000313" key="11">
    <source>
        <dbReference type="EMBL" id="AIE90722.1"/>
    </source>
</evidence>
<dbReference type="InterPro" id="IPR009008">
    <property type="entry name" value="Val/Leu/Ile-tRNA-synth_edit"/>
</dbReference>
<dbReference type="Gene3D" id="3.90.740.10">
    <property type="entry name" value="Valyl/Leucyl/Isoleucyl-tRNA synthetase, editing domain"/>
    <property type="match status" value="1"/>
</dbReference>
<dbReference type="Pfam" id="PF04052">
    <property type="entry name" value="TolB_N"/>
    <property type="match status" value="1"/>
</dbReference>
<dbReference type="EC" id="6.1.1.5" evidence="1"/>
<dbReference type="AlphaFoldDB" id="A0A075FLV3"/>
<dbReference type="GO" id="GO:0042597">
    <property type="term" value="C:periplasmic space"/>
    <property type="evidence" value="ECO:0007669"/>
    <property type="project" value="InterPro"/>
</dbReference>
<evidence type="ECO:0000256" key="4">
    <source>
        <dbReference type="ARBA" id="ARBA00022840"/>
    </source>
</evidence>
<evidence type="ECO:0000256" key="2">
    <source>
        <dbReference type="ARBA" id="ARBA00022598"/>
    </source>
</evidence>
<dbReference type="PANTHER" id="PTHR42780">
    <property type="entry name" value="SOLEUCYL-TRNA SYNTHETASE"/>
    <property type="match status" value="1"/>
</dbReference>
<dbReference type="SUPFAM" id="SSF69304">
    <property type="entry name" value="Tricorn protease N-terminal domain"/>
    <property type="match status" value="1"/>
</dbReference>
<protein>
    <recommendedName>
        <fullName evidence="1">isoleucine--tRNA ligase</fullName>
        <ecNumber evidence="1">6.1.1.5</ecNumber>
    </recommendedName>
</protein>
<dbReference type="InterPro" id="IPR011659">
    <property type="entry name" value="WD40"/>
</dbReference>
<dbReference type="InterPro" id="IPR013155">
    <property type="entry name" value="M/V/L/I-tRNA-synth_anticd-bd"/>
</dbReference>
<dbReference type="SUPFAM" id="SSF47323">
    <property type="entry name" value="Anticodon-binding domain of a subclass of class I aminoacyl-tRNA synthetases"/>
    <property type="match status" value="1"/>
</dbReference>
<dbReference type="Pfam" id="PF08264">
    <property type="entry name" value="Anticodon_1"/>
    <property type="match status" value="1"/>
</dbReference>
<dbReference type="GO" id="GO:0006428">
    <property type="term" value="P:isoleucyl-tRNA aminoacylation"/>
    <property type="evidence" value="ECO:0007669"/>
    <property type="project" value="InterPro"/>
</dbReference>
<dbReference type="Gene3D" id="3.40.50.10070">
    <property type="entry name" value="TolB, N-terminal domain"/>
    <property type="match status" value="1"/>
</dbReference>
<sequence length="1218" mass="140229">MNLPFRTVVGILSIASTVLLATPQNPPTVQDELRQEPSQVELIIGDRIGAQPSFAVPDCLALTNDPETESAAQTIAEVLWADLEFEREFRMLARDTYTTIPQARSLTNIPLDRWRELGADGVISCSVERSNNEQIQVTARLFNVQSASSAFGVQYTGSFKNIRVYAHQLSDELHRHQRALNGVARTKISFSSDRDNEGILGSTNDRQTKEVYFADYDGANVKRVTVTRSLNITPTWSPNARAIAYTSWRRGYPDVFVSHIYRGNLESPAGGTTEIHNWLPAWSPDGSQLAFTSNRDGNSEPLDHDKAYWTYKDEYIEREWKYLEKAWENGILEELESVVPYCPSCQTSLSHAEVAQGYATVEDPSLYYKVKLVDEDAYLILWTTMPFTVVTDMLTGVKPESIYSYVKIENEIWIIANERLDELMNVFHIENFEILKEVNGKSLDGKKYIHPLAEKYIPELHTLSKQQGVHTVVAEDFVDLTTGTGLVHISPANGEIDFDIGKKRNLPLFNPINDQACFDEKSGKFNGLFVRDANELVFDLLKTVNSLVKLGRLKHEYPLCWRSGHRLLWVARRAYFYQVDKLDNKAVKAAESIEYYFEQPQNRFIEIIKEKRPWCISRERVWGTPLPIWKCISCSHKVGLFSRKAIIDNAIELPDGNNFELHKPWMDRIVINCPKCNNECHRELFVLDTWHNSGAAPFASLSDEEYNEFIPATFLTEGIDQTRGWAYTLLIENIIMQNSSASPYSAFLFQGHILDEKGNKMSKRLGNIVEGYKTLDENSVDILRFYLMRKATPIDSLNFSFEEMKSRPYQVISTLYNLHKYLKQNGEYDNFNKDEHTLEWSINNNSLSSPDYWILSKLQNLIKDVTNSYSDTNFNLVAASIDNFIIESFSQIYLPMVRNEIWNDDDLHLNRRLSIYSIISHILYTLDVLLHPISPFITEFLHSSIFDNNPILTKTWPKCNPDLLNDDLESEFKSLQIIISQSNSARMKGKLKRRWPLKLSMIYSEDQSLSNLIKHKELLQTFCNIRDIKYIDNVDELPVNLSIFPNYDILGKRLRADINEFRSIIKEQNALDLFKHFIINDSFIFKINDTNYEVHKNEIKFQFDATDDYVLSSKSGIVVILPKERDSDLFIEGYLRDLARRIQSERKESGLDPSEILKNTLIYGIDTPTKKLLMPKLSELKYLIRTNNVEVVDDLNSSYDWKDIDIDGSKLKICIISS</sequence>
<dbReference type="Pfam" id="PF19302">
    <property type="entry name" value="DUF5915"/>
    <property type="match status" value="1"/>
</dbReference>
<feature type="domain" description="TolB N-terminal" evidence="9">
    <location>
        <begin position="49"/>
        <end position="147"/>
    </location>
</feature>
<dbReference type="GO" id="GO:0005524">
    <property type="term" value="F:ATP binding"/>
    <property type="evidence" value="ECO:0007669"/>
    <property type="project" value="UniProtKB-KW"/>
</dbReference>
<keyword evidence="3" id="KW-0547">Nucleotide-binding</keyword>
<keyword evidence="2 11" id="KW-0436">Ligase</keyword>
<name>A0A075FLV3_9ARCH</name>
<dbReference type="InterPro" id="IPR011042">
    <property type="entry name" value="6-blade_b-propeller_TolB-like"/>
</dbReference>
<dbReference type="InterPro" id="IPR009080">
    <property type="entry name" value="tRNAsynth_Ia_anticodon-bd"/>
</dbReference>
<dbReference type="InterPro" id="IPR002301">
    <property type="entry name" value="Ile-tRNA-ligase"/>
</dbReference>
<dbReference type="Gene3D" id="1.10.730.10">
    <property type="entry name" value="Isoleucyl-tRNA Synthetase, Domain 1"/>
    <property type="match status" value="1"/>
</dbReference>
<evidence type="ECO:0000259" key="10">
    <source>
        <dbReference type="Pfam" id="PF08264"/>
    </source>
</evidence>